<proteinExistence type="predicted"/>
<name>A0A6J4P6T5_9ACTN</name>
<dbReference type="EMBL" id="CADCVB010000005">
    <property type="protein sequence ID" value="CAA9406088.1"/>
    <property type="molecule type" value="Genomic_DNA"/>
</dbReference>
<gene>
    <name evidence="1" type="ORF">AVDCRST_MAG78-106</name>
</gene>
<reference evidence="1" key="1">
    <citation type="submission" date="2020-02" db="EMBL/GenBank/DDBJ databases">
        <authorList>
            <person name="Meier V. D."/>
        </authorList>
    </citation>
    <scope>NUCLEOTIDE SEQUENCE</scope>
    <source>
        <strain evidence="1">AVDCRST_MAG78</strain>
    </source>
</reference>
<accession>A0A6J4P6T5</accession>
<dbReference type="PANTHER" id="PTHR39337:SF1">
    <property type="entry name" value="BLR5642 PROTEIN"/>
    <property type="match status" value="1"/>
</dbReference>
<evidence type="ECO:0008006" key="2">
    <source>
        <dbReference type="Google" id="ProtNLM"/>
    </source>
</evidence>
<evidence type="ECO:0000313" key="1">
    <source>
        <dbReference type="EMBL" id="CAA9406088.1"/>
    </source>
</evidence>
<sequence>MSGSCDASERGFVFTIGHSNHSAEKFVGLLKGHSIEVVADVRSQPYSRHAPHFNARDIEAILSENGIGRLFLGLELGGRPRAEEFYDADGRVDYARIERSQPFLDGIQRLQSSIQERRVALLCSEEDPAGCHRRLLVGRVLGERGIGVRHIRGDGSIQTEGEASDDQPVLFPDTEVSVRKSIRSVLRRGRRPSSSGR</sequence>
<dbReference type="PANTHER" id="PTHR39337">
    <property type="entry name" value="BLR5642 PROTEIN"/>
    <property type="match status" value="1"/>
</dbReference>
<organism evidence="1">
    <name type="scientific">uncultured Rubrobacteraceae bacterium</name>
    <dbReference type="NCBI Taxonomy" id="349277"/>
    <lineage>
        <taxon>Bacteria</taxon>
        <taxon>Bacillati</taxon>
        <taxon>Actinomycetota</taxon>
        <taxon>Rubrobacteria</taxon>
        <taxon>Rubrobacterales</taxon>
        <taxon>Rubrobacteraceae</taxon>
        <taxon>environmental samples</taxon>
    </lineage>
</organism>
<dbReference type="Pfam" id="PF04343">
    <property type="entry name" value="DUF488"/>
    <property type="match status" value="1"/>
</dbReference>
<dbReference type="AlphaFoldDB" id="A0A6J4P6T5"/>
<dbReference type="InterPro" id="IPR007438">
    <property type="entry name" value="DUF488"/>
</dbReference>
<protein>
    <recommendedName>
        <fullName evidence="2">DUF488 domain-containing protein</fullName>
    </recommendedName>
</protein>